<dbReference type="AlphaFoldDB" id="A0A0F3HFJ0"/>
<accession>A0A0F3HFJ0</accession>
<gene>
    <name evidence="2" type="ORF">TZ96_01151</name>
</gene>
<dbReference type="Proteomes" id="UP000033405">
    <property type="component" value="Unassembled WGS sequence"/>
</dbReference>
<keyword evidence="1" id="KW-0472">Membrane</keyword>
<evidence type="ECO:0000313" key="2">
    <source>
        <dbReference type="EMBL" id="KJU92812.1"/>
    </source>
</evidence>
<sequence length="157" mass="19285">MNLEAQQKWYNKEKRDYFNMYGYRISVFEVLWKNQVIRFLLIFLALFYFYLFFQRVKTSLKSGGSMLDPFHIAKGRLYIHTIILFRKRIVPLAEIRQIDIDYIRGRRMNGDRYHLYFTRKDGKSFTFHFGKSKRNEELVKNLANVAKKCHIKIYYYY</sequence>
<reference evidence="2 3" key="1">
    <citation type="submission" date="2015-02" db="EMBL/GenBank/DDBJ databases">
        <title>Evolution of amylase-binding proteins of oral streptococcal species.</title>
        <authorList>
            <person name="Haase E.M."/>
        </authorList>
    </citation>
    <scope>NUCLEOTIDE SEQUENCE [LARGE SCALE GENOMIC DNA]</scope>
    <source>
        <strain evidence="2 3">UC6950A</strain>
    </source>
</reference>
<dbReference type="EMBL" id="JYOV01000014">
    <property type="protein sequence ID" value="KJU92812.1"/>
    <property type="molecule type" value="Genomic_DNA"/>
</dbReference>
<protein>
    <submittedName>
        <fullName evidence="2">Uncharacterized protein</fullName>
    </submittedName>
</protein>
<dbReference type="PATRIC" id="fig|28037.218.peg.1106"/>
<feature type="transmembrane region" description="Helical" evidence="1">
    <location>
        <begin position="36"/>
        <end position="53"/>
    </location>
</feature>
<evidence type="ECO:0000313" key="3">
    <source>
        <dbReference type="Proteomes" id="UP000033405"/>
    </source>
</evidence>
<evidence type="ECO:0000256" key="1">
    <source>
        <dbReference type="SAM" id="Phobius"/>
    </source>
</evidence>
<organism evidence="2 3">
    <name type="scientific">Streptococcus infantis</name>
    <dbReference type="NCBI Taxonomy" id="68892"/>
    <lineage>
        <taxon>Bacteria</taxon>
        <taxon>Bacillati</taxon>
        <taxon>Bacillota</taxon>
        <taxon>Bacilli</taxon>
        <taxon>Lactobacillales</taxon>
        <taxon>Streptococcaceae</taxon>
        <taxon>Streptococcus</taxon>
    </lineage>
</organism>
<keyword evidence="1" id="KW-0812">Transmembrane</keyword>
<dbReference type="RefSeq" id="WP_001047144.1">
    <property type="nucleotide sequence ID" value="NZ_JASHEN010000001.1"/>
</dbReference>
<keyword evidence="1" id="KW-1133">Transmembrane helix</keyword>
<proteinExistence type="predicted"/>
<name>A0A0F3HFJ0_9STRE</name>
<comment type="caution">
    <text evidence="2">The sequence shown here is derived from an EMBL/GenBank/DDBJ whole genome shotgun (WGS) entry which is preliminary data.</text>
</comment>